<dbReference type="InterPro" id="IPR032482">
    <property type="entry name" value="DUF5054"/>
</dbReference>
<comment type="caution">
    <text evidence="1">The sequence shown here is derived from an EMBL/GenBank/DDBJ whole genome shotgun (WGS) entry which is preliminary data.</text>
</comment>
<evidence type="ECO:0000313" key="1">
    <source>
        <dbReference type="EMBL" id="CAK0772431.1"/>
    </source>
</evidence>
<name>A0AAV1I219_9CHLO</name>
<protein>
    <recommendedName>
        <fullName evidence="3">Glycoside hydrolase family 38 N-terminal domain-containing protein</fullName>
    </recommendedName>
</protein>
<evidence type="ECO:0000313" key="2">
    <source>
        <dbReference type="Proteomes" id="UP001314263"/>
    </source>
</evidence>
<keyword evidence="2" id="KW-1185">Reference proteome</keyword>
<sequence length="784" mass="88157">MRILGCGRQGAAGASNALKVHVWRLAIVSGLFLSAEAFIDIRAPASPDAATVETQPQEQVHIVFSSHLDVGFDYEGKGGKDNFIIDVYFHHHFPKAINTSREMRARGGPERYRYMTQSWLVSLYMDCPPNLGITCPSNEEVEAFVEAVHAGDIFWHAMPFNTQVEMFDAPLLQYAVELTHELDAKFGQKPKRAMSQRDVLGLTRGAVPVLAKSGVKMLTVGCNGAGAPPAVPRNQPFLWRDERTGTELVAMWHAGGYSGLPVDSKAECVKAAGFDHVLCAAWHIGDNSGPHNVTEALEIFKIVQGNFSDANVFSSTFENYTDALLEKLDDLHLPIFTQEIGDTWIYGAGSDADKVVEYRAFARMRRAFPQAYTSYEMGNFSRFMIKVPEHTWGEDIKIYLDDYVNWTNAQFQQQLADRDPRYLYSIDAWVRQRSYTRWALEALDNSLALSFWGVLEELDLGKRVPDLKGLGFSMLSANDSLTFASNSWNMTLDPQSGGISSLQRLWPNGRVGTQWADPKNPLGRFVYSSYTQMDYAELFATYMYIDPTEWWVSRDYGKYNVSEANPQRKDAFPDAKQFWFRKDAEGSFQVVVVAASEQEQVQYYGAPEEVWYSFTSPGEDDRLLMEILWVNKTATRLPEALWAQFKPDPAVVDPESWTMSKLGSPISPLEVVLNGSQSMHAVDDEGIWVQGMGLQRSWEQLQIRTLDAALVSPGEATPFPIVDRKPDMSKGMTFNLGNNIWGTNYPMWQPYMPNSSNQRFRFEIQALDVGSDYTADISTSLAAA</sequence>
<dbReference type="CDD" id="cd10791">
    <property type="entry name" value="GH38N_AMII_like_1"/>
    <property type="match status" value="1"/>
</dbReference>
<reference evidence="1 2" key="1">
    <citation type="submission" date="2023-10" db="EMBL/GenBank/DDBJ databases">
        <authorList>
            <person name="Maclean D."/>
            <person name="Macfadyen A."/>
        </authorList>
    </citation>
    <scope>NUCLEOTIDE SEQUENCE [LARGE SCALE GENOMIC DNA]</scope>
</reference>
<dbReference type="AlphaFoldDB" id="A0AAV1I219"/>
<proteinExistence type="predicted"/>
<organism evidence="1 2">
    <name type="scientific">Coccomyxa viridis</name>
    <dbReference type="NCBI Taxonomy" id="1274662"/>
    <lineage>
        <taxon>Eukaryota</taxon>
        <taxon>Viridiplantae</taxon>
        <taxon>Chlorophyta</taxon>
        <taxon>core chlorophytes</taxon>
        <taxon>Trebouxiophyceae</taxon>
        <taxon>Trebouxiophyceae incertae sedis</taxon>
        <taxon>Coccomyxaceae</taxon>
        <taxon>Coccomyxa</taxon>
    </lineage>
</organism>
<dbReference type="EMBL" id="CAUYUE010000005">
    <property type="protein sequence ID" value="CAK0772431.1"/>
    <property type="molecule type" value="Genomic_DNA"/>
</dbReference>
<evidence type="ECO:0008006" key="3">
    <source>
        <dbReference type="Google" id="ProtNLM"/>
    </source>
</evidence>
<dbReference type="Pfam" id="PF16477">
    <property type="entry name" value="DUF5054"/>
    <property type="match status" value="1"/>
</dbReference>
<dbReference type="Proteomes" id="UP001314263">
    <property type="component" value="Unassembled WGS sequence"/>
</dbReference>
<accession>A0AAV1I219</accession>
<gene>
    <name evidence="1" type="ORF">CVIRNUC_003962</name>
</gene>